<proteinExistence type="predicted"/>
<feature type="region of interest" description="Disordered" evidence="1">
    <location>
        <begin position="109"/>
        <end position="153"/>
    </location>
</feature>
<dbReference type="Proteomes" id="UP000007875">
    <property type="component" value="Unassembled WGS sequence"/>
</dbReference>
<keyword evidence="3" id="KW-1185">Reference proteome</keyword>
<feature type="compositionally biased region" description="Polar residues" evidence="1">
    <location>
        <begin position="35"/>
        <end position="59"/>
    </location>
</feature>
<sequence length="215" mass="23517">MLTASPRQDNRKLSASAIHDLQPPAKPALRKKESSGSNPNDQRTPSPANRSNQFQTQSPRLHVPKTSAPVAKPKPRTQPMGGISLSDFTKAAGKPELVKPVKHASAAPSFLFASQPHGHKFETPQSHAKSHTKSPPVKPKPTKTNEATVSESIQARKERLWSQGLNSETVPMQKNTSVSASVFDLREIHDQPPLKPKKQFKRTASVDRDIRPAAT</sequence>
<feature type="region of interest" description="Disordered" evidence="1">
    <location>
        <begin position="187"/>
        <end position="215"/>
    </location>
</feature>
<dbReference type="InParanoid" id="H2YBP4"/>
<evidence type="ECO:0000313" key="3">
    <source>
        <dbReference type="Proteomes" id="UP000007875"/>
    </source>
</evidence>
<accession>H2YBP4</accession>
<reference evidence="3" key="1">
    <citation type="submission" date="2003-08" db="EMBL/GenBank/DDBJ databases">
        <authorList>
            <person name="Birren B."/>
            <person name="Nusbaum C."/>
            <person name="Abebe A."/>
            <person name="Abouelleil A."/>
            <person name="Adekoya E."/>
            <person name="Ait-zahra M."/>
            <person name="Allen N."/>
            <person name="Allen T."/>
            <person name="An P."/>
            <person name="Anderson M."/>
            <person name="Anderson S."/>
            <person name="Arachchi H."/>
            <person name="Armbruster J."/>
            <person name="Bachantsang P."/>
            <person name="Baldwin J."/>
            <person name="Barry A."/>
            <person name="Bayul T."/>
            <person name="Blitshsteyn B."/>
            <person name="Bloom T."/>
            <person name="Blye J."/>
            <person name="Boguslavskiy L."/>
            <person name="Borowsky M."/>
            <person name="Boukhgalter B."/>
            <person name="Brunache A."/>
            <person name="Butler J."/>
            <person name="Calixte N."/>
            <person name="Calvo S."/>
            <person name="Camarata J."/>
            <person name="Campo K."/>
            <person name="Chang J."/>
            <person name="Cheshatsang Y."/>
            <person name="Citroen M."/>
            <person name="Collymore A."/>
            <person name="Considine T."/>
            <person name="Cook A."/>
            <person name="Cooke P."/>
            <person name="Corum B."/>
            <person name="Cuomo C."/>
            <person name="David R."/>
            <person name="Dawoe T."/>
            <person name="Degray S."/>
            <person name="Dodge S."/>
            <person name="Dooley K."/>
            <person name="Dorje P."/>
            <person name="Dorjee K."/>
            <person name="Dorris L."/>
            <person name="Duffey N."/>
            <person name="Dupes A."/>
            <person name="Elkins T."/>
            <person name="Engels R."/>
            <person name="Erickson J."/>
            <person name="Farina A."/>
            <person name="Faro S."/>
            <person name="Ferreira P."/>
            <person name="Fischer H."/>
            <person name="Fitzgerald M."/>
            <person name="Foley K."/>
            <person name="Gage D."/>
            <person name="Galagan J."/>
            <person name="Gearin G."/>
            <person name="Gnerre S."/>
            <person name="Gnirke A."/>
            <person name="Goyette A."/>
            <person name="Graham J."/>
            <person name="Grandbois E."/>
            <person name="Gyaltsen K."/>
            <person name="Hafez N."/>
            <person name="Hagopian D."/>
            <person name="Hagos B."/>
            <person name="Hall J."/>
            <person name="Hatcher B."/>
            <person name="Heller A."/>
            <person name="Higgins H."/>
            <person name="Honan T."/>
            <person name="Horn A."/>
            <person name="Houde N."/>
            <person name="Hughes L."/>
            <person name="Hulme W."/>
            <person name="Husby E."/>
            <person name="Iliev I."/>
            <person name="Jaffe D."/>
            <person name="Jones C."/>
            <person name="Kamal M."/>
            <person name="Kamat A."/>
            <person name="Kamvysselis M."/>
            <person name="Karlsson E."/>
            <person name="Kells C."/>
            <person name="Kieu A."/>
            <person name="Kisner P."/>
            <person name="Kodira C."/>
            <person name="Kulbokas E."/>
            <person name="Labutti K."/>
            <person name="Lama D."/>
            <person name="Landers T."/>
            <person name="Leger J."/>
            <person name="Levine S."/>
            <person name="Lewis D."/>
            <person name="Lewis T."/>
            <person name="Lindblad-toh K."/>
            <person name="Liu X."/>
            <person name="Lokyitsang T."/>
            <person name="Lokyitsang Y."/>
            <person name="Lucien O."/>
            <person name="Lui A."/>
            <person name="Ma L.J."/>
            <person name="Mabbitt R."/>
            <person name="Macdonald J."/>
            <person name="Maclean C."/>
            <person name="Major J."/>
            <person name="Manning J."/>
            <person name="Marabella R."/>
            <person name="Maru K."/>
            <person name="Matthews C."/>
            <person name="Mauceli E."/>
            <person name="Mccarthy M."/>
            <person name="Mcdonough S."/>
            <person name="Mcghee T."/>
            <person name="Meldrim J."/>
            <person name="Meneus L."/>
            <person name="Mesirov J."/>
            <person name="Mihalev A."/>
            <person name="Mihova T."/>
            <person name="Mikkelsen T."/>
            <person name="Mlenga V."/>
            <person name="Moru K."/>
            <person name="Mozes J."/>
            <person name="Mulrain L."/>
            <person name="Munson G."/>
            <person name="Naylor J."/>
            <person name="Newes C."/>
            <person name="Nguyen C."/>
            <person name="Nguyen N."/>
            <person name="Nguyen T."/>
            <person name="Nicol R."/>
            <person name="Nielsen C."/>
            <person name="Nizzari M."/>
            <person name="Norbu C."/>
            <person name="Norbu N."/>
            <person name="O'donnell P."/>
            <person name="Okoawo O."/>
            <person name="O'leary S."/>
            <person name="Omotosho B."/>
            <person name="O'neill K."/>
            <person name="Osman S."/>
            <person name="Parker S."/>
            <person name="Perrin D."/>
            <person name="Phunkhang P."/>
            <person name="Piqani B."/>
            <person name="Purcell S."/>
            <person name="Rachupka T."/>
            <person name="Ramasamy U."/>
            <person name="Rameau R."/>
            <person name="Ray V."/>
            <person name="Raymond C."/>
            <person name="Retta R."/>
            <person name="Richardson S."/>
            <person name="Rise C."/>
            <person name="Rodriguez J."/>
            <person name="Rogers J."/>
            <person name="Rogov P."/>
            <person name="Rutman M."/>
            <person name="Schupbach R."/>
            <person name="Seaman C."/>
            <person name="Settipalli S."/>
            <person name="Sharpe T."/>
            <person name="Sheridan J."/>
            <person name="Sherpa N."/>
            <person name="Shi J."/>
            <person name="Smirnov S."/>
            <person name="Smith C."/>
            <person name="Sougnez C."/>
            <person name="Spencer B."/>
            <person name="Stalker J."/>
            <person name="Stange-thomann N."/>
            <person name="Stavropoulos S."/>
            <person name="Stetson K."/>
            <person name="Stone C."/>
            <person name="Stone S."/>
            <person name="Stubbs M."/>
            <person name="Talamas J."/>
            <person name="Tchuinga P."/>
            <person name="Tenzing P."/>
            <person name="Tesfaye S."/>
            <person name="Theodore J."/>
            <person name="Thoulutsang Y."/>
            <person name="Topham K."/>
            <person name="Towey S."/>
            <person name="Tsamla T."/>
            <person name="Tsomo N."/>
            <person name="Vallee D."/>
            <person name="Vassiliev H."/>
            <person name="Venkataraman V."/>
            <person name="Vinson J."/>
            <person name="Vo A."/>
            <person name="Wade C."/>
            <person name="Wang S."/>
            <person name="Wangchuk T."/>
            <person name="Wangdi T."/>
            <person name="Whittaker C."/>
            <person name="Wilkinson J."/>
            <person name="Wu Y."/>
            <person name="Wyman D."/>
            <person name="Yadav S."/>
            <person name="Yang S."/>
            <person name="Yang X."/>
            <person name="Yeager S."/>
            <person name="Yee E."/>
            <person name="Young G."/>
            <person name="Zainoun J."/>
            <person name="Zembeck L."/>
            <person name="Zimmer A."/>
            <person name="Zody M."/>
            <person name="Lander E."/>
        </authorList>
    </citation>
    <scope>NUCLEOTIDE SEQUENCE [LARGE SCALE GENOMIC DNA]</scope>
</reference>
<feature type="compositionally biased region" description="Basic and acidic residues" evidence="1">
    <location>
        <begin position="204"/>
        <end position="215"/>
    </location>
</feature>
<protein>
    <submittedName>
        <fullName evidence="2">Uncharacterized protein</fullName>
    </submittedName>
</protein>
<evidence type="ECO:0000313" key="2">
    <source>
        <dbReference type="Ensembl" id="ENSCSAVP00000002742.1"/>
    </source>
</evidence>
<reference evidence="2" key="3">
    <citation type="submission" date="2025-09" db="UniProtKB">
        <authorList>
            <consortium name="Ensembl"/>
        </authorList>
    </citation>
    <scope>IDENTIFICATION</scope>
</reference>
<feature type="region of interest" description="Disordered" evidence="1">
    <location>
        <begin position="1"/>
        <end position="88"/>
    </location>
</feature>
<reference evidence="2" key="2">
    <citation type="submission" date="2025-08" db="UniProtKB">
        <authorList>
            <consortium name="Ensembl"/>
        </authorList>
    </citation>
    <scope>IDENTIFICATION</scope>
</reference>
<dbReference type="AlphaFoldDB" id="H2YBP4"/>
<organism evidence="2 3">
    <name type="scientific">Ciona savignyi</name>
    <name type="common">Pacific transparent sea squirt</name>
    <dbReference type="NCBI Taxonomy" id="51511"/>
    <lineage>
        <taxon>Eukaryota</taxon>
        <taxon>Metazoa</taxon>
        <taxon>Chordata</taxon>
        <taxon>Tunicata</taxon>
        <taxon>Ascidiacea</taxon>
        <taxon>Phlebobranchia</taxon>
        <taxon>Cionidae</taxon>
        <taxon>Ciona</taxon>
    </lineage>
</organism>
<evidence type="ECO:0000256" key="1">
    <source>
        <dbReference type="SAM" id="MobiDB-lite"/>
    </source>
</evidence>
<dbReference type="Ensembl" id="ENSCSAVT00000002785.1">
    <property type="protein sequence ID" value="ENSCSAVP00000002742.1"/>
    <property type="gene ID" value="ENSCSAVG00000001623.1"/>
</dbReference>
<dbReference type="HOGENOM" id="CLU_1285865_0_0_1"/>
<name>H2YBP4_CIOSA</name>